<reference evidence="2" key="1">
    <citation type="submission" date="2018-06" db="EMBL/GenBank/DDBJ databases">
        <authorList>
            <person name="Zhirakovskaya E."/>
        </authorList>
    </citation>
    <scope>NUCLEOTIDE SEQUENCE</scope>
</reference>
<organism evidence="2">
    <name type="scientific">hydrothermal vent metagenome</name>
    <dbReference type="NCBI Taxonomy" id="652676"/>
    <lineage>
        <taxon>unclassified sequences</taxon>
        <taxon>metagenomes</taxon>
        <taxon>ecological metagenomes</taxon>
    </lineage>
</organism>
<feature type="domain" description="Nucleotidyltransferase-like" evidence="1">
    <location>
        <begin position="107"/>
        <end position="306"/>
    </location>
</feature>
<gene>
    <name evidence="2" type="ORF">MNBD_GAMMA06-1547</name>
</gene>
<evidence type="ECO:0000259" key="1">
    <source>
        <dbReference type="Pfam" id="PF12281"/>
    </source>
</evidence>
<dbReference type="EMBL" id="UOFD01000068">
    <property type="protein sequence ID" value="VAW53916.1"/>
    <property type="molecule type" value="Genomic_DNA"/>
</dbReference>
<name>A0A3B0XB07_9ZZZZ</name>
<accession>A0A3B0XB07</accession>
<dbReference type="AlphaFoldDB" id="A0A3B0XB07"/>
<dbReference type="InterPro" id="IPR058575">
    <property type="entry name" value="NTP_transf_8_dom"/>
</dbReference>
<proteinExistence type="predicted"/>
<evidence type="ECO:0000313" key="2">
    <source>
        <dbReference type="EMBL" id="VAW53916.1"/>
    </source>
</evidence>
<protein>
    <recommendedName>
        <fullName evidence="1">Nucleotidyltransferase-like domain-containing protein</fullName>
    </recommendedName>
</protein>
<sequence length="344" mass="38581">MTEIQRLSDIVTLQYSELMQQCIHPAPDGSNISFKSKKVAGQRYWYLYISLGNRKSEHYLGKETTELLDKIDEEKSLWESTKDDRQVRARLVAMLLAGGATVTPNNEGKVIALLEKSGMFLAGGVVIGTLAFRAYANMLGVIWHSQLQTRDIDLASDYKFPIVIPRRKKTIHLSEILFNSGMGFLEVPALNRKSPSTKFKIQGQELSVELLTPMRGRETAKPVKIPGLSAFAEPIRFLDYLLDDIQPAVLLHKHGVLINIPAPARFAFHKLVVSQRRRAGDVEKIKRDLAQAEQLFQILVDGRPGDIILAHEAAEKMGEKFMAQLASGMKLIKPEVSETVRAFM</sequence>
<dbReference type="Pfam" id="PF12281">
    <property type="entry name" value="NTP_transf_8"/>
    <property type="match status" value="1"/>
</dbReference>